<sequence length="286" mass="31129">MKKRWELTSQQKLMIFILSMSLYGISNMITELIPEVKLGPVELKVEYFIFIPLLFAILFNPLYAALGACFGEVIFGELLLGQFGGLGELEKFIEFSLAIFIAGMLVTNPTNRRQLAIAAYVAIGIDQLLGTIVDIGKVYFGIEDFEAVSGLPESVLAVEGFAFLNAMVVSGTLFALLPTLYLVPRLYGKVEPLLGMKPRDGRASASVGEFVTPRLLILSILLFATAGAAEFMAESDINLVDWESGFLADMGNGAIWISMGVAAVIFIVTLVWAVNRRAGKRKGEAV</sequence>
<dbReference type="Proteomes" id="UP000502248">
    <property type="component" value="Chromosome"/>
</dbReference>
<gene>
    <name evidence="3" type="ORF">HH215_02735</name>
</gene>
<dbReference type="AlphaFoldDB" id="A0A7Z2ZPX7"/>
<accession>A0A7Z2ZPX7</accession>
<feature type="domain" description="DUF8171" evidence="2">
    <location>
        <begin position="14"/>
        <end position="280"/>
    </location>
</feature>
<proteinExistence type="predicted"/>
<feature type="transmembrane region" description="Helical" evidence="1">
    <location>
        <begin position="215"/>
        <end position="233"/>
    </location>
</feature>
<keyword evidence="3" id="KW-0132">Cell division</keyword>
<reference evidence="3 4" key="1">
    <citation type="submission" date="2020-04" db="EMBL/GenBank/DDBJ databases">
        <title>Genome sequencing of novel species.</title>
        <authorList>
            <person name="Heo J."/>
            <person name="Kim S.-J."/>
            <person name="Kim J.-S."/>
            <person name="Hong S.-B."/>
            <person name="Kwon S.-W."/>
        </authorList>
    </citation>
    <scope>NUCLEOTIDE SEQUENCE [LARGE SCALE GENOMIC DNA]</scope>
    <source>
        <strain evidence="3 4">MFER-1</strain>
    </source>
</reference>
<organism evidence="3 4">
    <name type="scientific">Cohnella herbarum</name>
    <dbReference type="NCBI Taxonomy" id="2728023"/>
    <lineage>
        <taxon>Bacteria</taxon>
        <taxon>Bacillati</taxon>
        <taxon>Bacillota</taxon>
        <taxon>Bacilli</taxon>
        <taxon>Bacillales</taxon>
        <taxon>Paenibacillaceae</taxon>
        <taxon>Cohnella</taxon>
    </lineage>
</organism>
<evidence type="ECO:0000259" key="2">
    <source>
        <dbReference type="Pfam" id="PF26509"/>
    </source>
</evidence>
<feature type="transmembrane region" description="Helical" evidence="1">
    <location>
        <begin position="253"/>
        <end position="274"/>
    </location>
</feature>
<evidence type="ECO:0000256" key="1">
    <source>
        <dbReference type="SAM" id="Phobius"/>
    </source>
</evidence>
<evidence type="ECO:0000313" key="3">
    <source>
        <dbReference type="EMBL" id="QJD87951.1"/>
    </source>
</evidence>
<feature type="transmembrane region" description="Helical" evidence="1">
    <location>
        <begin position="12"/>
        <end position="29"/>
    </location>
</feature>
<dbReference type="EMBL" id="CP051680">
    <property type="protein sequence ID" value="QJD87951.1"/>
    <property type="molecule type" value="Genomic_DNA"/>
</dbReference>
<dbReference type="InterPro" id="IPR058484">
    <property type="entry name" value="DUF8171"/>
</dbReference>
<protein>
    <submittedName>
        <fullName evidence="3">Cell division protein FtsQ</fullName>
    </submittedName>
</protein>
<name>A0A7Z2ZPX7_9BACL</name>
<dbReference type="GO" id="GO:0051301">
    <property type="term" value="P:cell division"/>
    <property type="evidence" value="ECO:0007669"/>
    <property type="project" value="UniProtKB-KW"/>
</dbReference>
<keyword evidence="1" id="KW-1133">Transmembrane helix</keyword>
<dbReference type="KEGG" id="cheb:HH215_02735"/>
<keyword evidence="1" id="KW-0812">Transmembrane</keyword>
<feature type="transmembrane region" description="Helical" evidence="1">
    <location>
        <begin position="49"/>
        <end position="80"/>
    </location>
</feature>
<evidence type="ECO:0000313" key="4">
    <source>
        <dbReference type="Proteomes" id="UP000502248"/>
    </source>
</evidence>
<keyword evidence="4" id="KW-1185">Reference proteome</keyword>
<feature type="transmembrane region" description="Helical" evidence="1">
    <location>
        <begin position="161"/>
        <end position="183"/>
    </location>
</feature>
<keyword evidence="1" id="KW-0472">Membrane</keyword>
<dbReference type="Pfam" id="PF26509">
    <property type="entry name" value="DUF8171"/>
    <property type="match status" value="1"/>
</dbReference>
<keyword evidence="3" id="KW-0131">Cell cycle</keyword>